<comment type="caution">
    <text evidence="1">The sequence shown here is derived from an EMBL/GenBank/DDBJ whole genome shotgun (WGS) entry which is preliminary data.</text>
</comment>
<accession>A0ABR2IWL1</accession>
<evidence type="ECO:0000313" key="2">
    <source>
        <dbReference type="Proteomes" id="UP001390339"/>
    </source>
</evidence>
<dbReference type="EMBL" id="JAPCWZ010000004">
    <property type="protein sequence ID" value="KAK8869073.1"/>
    <property type="molecule type" value="Genomic_DNA"/>
</dbReference>
<dbReference type="Proteomes" id="UP001390339">
    <property type="component" value="Unassembled WGS sequence"/>
</dbReference>
<sequence>MVRSNPRLSSPKSQNLRAQYFTMKTSAILAATSALIMAVSGSEMPIAERGVAKPEIHAFWQNDLAWFGEKAEDNGTGVEKRRCTKCVGHHGKCTIGEGNCYSPDGCYFCGGCNANQARCQDPNSEGCQCY</sequence>
<name>A0ABR2IWL1_9PEZI</name>
<keyword evidence="2" id="KW-1185">Reference proteome</keyword>
<proteinExistence type="predicted"/>
<protein>
    <submittedName>
        <fullName evidence="1">Uncharacterized protein</fullName>
    </submittedName>
</protein>
<evidence type="ECO:0000313" key="1">
    <source>
        <dbReference type="EMBL" id="KAK8869073.1"/>
    </source>
</evidence>
<organism evidence="1 2">
    <name type="scientific">Apiospora arundinis</name>
    <dbReference type="NCBI Taxonomy" id="335852"/>
    <lineage>
        <taxon>Eukaryota</taxon>
        <taxon>Fungi</taxon>
        <taxon>Dikarya</taxon>
        <taxon>Ascomycota</taxon>
        <taxon>Pezizomycotina</taxon>
        <taxon>Sordariomycetes</taxon>
        <taxon>Xylariomycetidae</taxon>
        <taxon>Amphisphaeriales</taxon>
        <taxon>Apiosporaceae</taxon>
        <taxon>Apiospora</taxon>
    </lineage>
</organism>
<gene>
    <name evidence="1" type="ORF">PGQ11_007651</name>
</gene>
<reference evidence="1 2" key="1">
    <citation type="journal article" date="2024" name="IMA Fungus">
        <title>Apiospora arundinis, a panoply of carbohydrate-active enzymes and secondary metabolites.</title>
        <authorList>
            <person name="Sorensen T."/>
            <person name="Petersen C."/>
            <person name="Muurmann A.T."/>
            <person name="Christiansen J.V."/>
            <person name="Brundto M.L."/>
            <person name="Overgaard C.K."/>
            <person name="Boysen A.T."/>
            <person name="Wollenberg R.D."/>
            <person name="Larsen T.O."/>
            <person name="Sorensen J.L."/>
            <person name="Nielsen K.L."/>
            <person name="Sondergaard T.E."/>
        </authorList>
    </citation>
    <scope>NUCLEOTIDE SEQUENCE [LARGE SCALE GENOMIC DNA]</scope>
    <source>
        <strain evidence="1 2">AAU 773</strain>
    </source>
</reference>